<dbReference type="Pfam" id="PF07484">
    <property type="entry name" value="Collar"/>
    <property type="match status" value="1"/>
</dbReference>
<reference evidence="2 3" key="1">
    <citation type="submission" date="2019-12" db="EMBL/GenBank/DDBJ databases">
        <title>Novel species isolated from a subtropical stream in China.</title>
        <authorList>
            <person name="Lu H."/>
        </authorList>
    </citation>
    <scope>NUCLEOTIDE SEQUENCE [LARGE SCALE GENOMIC DNA]</scope>
    <source>
        <strain evidence="2 3">FT50W</strain>
    </source>
</reference>
<evidence type="ECO:0000259" key="1">
    <source>
        <dbReference type="Pfam" id="PF07484"/>
    </source>
</evidence>
<comment type="caution">
    <text evidence="2">The sequence shown here is derived from an EMBL/GenBank/DDBJ whole genome shotgun (WGS) entry which is preliminary data.</text>
</comment>
<gene>
    <name evidence="2" type="ORF">GTP44_04225</name>
</gene>
<evidence type="ECO:0000313" key="3">
    <source>
        <dbReference type="Proteomes" id="UP000474565"/>
    </source>
</evidence>
<feature type="domain" description="Phage tail collar" evidence="1">
    <location>
        <begin position="7"/>
        <end position="62"/>
    </location>
</feature>
<organism evidence="2 3">
    <name type="scientific">Duganella lactea</name>
    <dbReference type="NCBI Taxonomy" id="2692173"/>
    <lineage>
        <taxon>Bacteria</taxon>
        <taxon>Pseudomonadati</taxon>
        <taxon>Pseudomonadota</taxon>
        <taxon>Betaproteobacteria</taxon>
        <taxon>Burkholderiales</taxon>
        <taxon>Oxalobacteraceae</taxon>
        <taxon>Telluria group</taxon>
        <taxon>Duganella</taxon>
    </lineage>
</organism>
<dbReference type="RefSeq" id="WP_161018448.1">
    <property type="nucleotide sequence ID" value="NZ_WWCP01000002.1"/>
</dbReference>
<dbReference type="Proteomes" id="UP000474565">
    <property type="component" value="Unassembled WGS sequence"/>
</dbReference>
<evidence type="ECO:0000313" key="2">
    <source>
        <dbReference type="EMBL" id="MYM81163.1"/>
    </source>
</evidence>
<name>A0A6L8MED7_9BURK</name>
<proteinExistence type="predicted"/>
<sequence length="233" mass="23044">MEDAFIGTIMAVAYDYAPVGWLPCNGQLVQVSQYQALYALLGNTYGGVINQTFALPDLRGYAVIGSGVSATPGRTMPPVALATSVGANSLDLNTQGAATLTIGSANLPAVAIGGALNTTGLTATSILSATTSGPGATAPAAGARLSASGTGAGAAAIYYTNPTPSTPLPLVALNSASVQSSVDGAATFTTGALGSGTPLSTIPVASTAQVPTMQPSLGMTYIICWQGDYPVRP</sequence>
<dbReference type="InterPro" id="IPR011083">
    <property type="entry name" value="Phage_tail_collar_dom"/>
</dbReference>
<protein>
    <recommendedName>
        <fullName evidence="1">Phage tail collar domain-containing protein</fullName>
    </recommendedName>
</protein>
<dbReference type="SUPFAM" id="SSF88874">
    <property type="entry name" value="Receptor-binding domain of short tail fibre protein gp12"/>
    <property type="match status" value="1"/>
</dbReference>
<dbReference type="EMBL" id="WWCP01000002">
    <property type="protein sequence ID" value="MYM81163.1"/>
    <property type="molecule type" value="Genomic_DNA"/>
</dbReference>
<dbReference type="Gene3D" id="3.90.1340.10">
    <property type="entry name" value="Phage tail collar domain"/>
    <property type="match status" value="1"/>
</dbReference>
<dbReference type="AlphaFoldDB" id="A0A6L8MED7"/>
<accession>A0A6L8MED7</accession>
<dbReference type="InterPro" id="IPR037053">
    <property type="entry name" value="Phage_tail_collar_dom_sf"/>
</dbReference>